<evidence type="ECO:0008006" key="4">
    <source>
        <dbReference type="Google" id="ProtNLM"/>
    </source>
</evidence>
<dbReference type="Pfam" id="PF23169">
    <property type="entry name" value="HalD"/>
    <property type="match status" value="1"/>
</dbReference>
<proteinExistence type="predicted"/>
<dbReference type="EMBL" id="JBHSXS010000008">
    <property type="protein sequence ID" value="MFC6881318.1"/>
    <property type="molecule type" value="Genomic_DNA"/>
</dbReference>
<evidence type="ECO:0000313" key="2">
    <source>
        <dbReference type="EMBL" id="MFC6881318.1"/>
    </source>
</evidence>
<comment type="caution">
    <text evidence="2">The sequence shown here is derived from an EMBL/GenBank/DDBJ whole genome shotgun (WGS) entry which is preliminary data.</text>
</comment>
<dbReference type="Gene3D" id="2.60.120.620">
    <property type="entry name" value="q2cbj1_9rhob like domain"/>
    <property type="match status" value="1"/>
</dbReference>
<evidence type="ECO:0000313" key="3">
    <source>
        <dbReference type="Proteomes" id="UP001596380"/>
    </source>
</evidence>
<evidence type="ECO:0000256" key="1">
    <source>
        <dbReference type="SAM" id="MobiDB-lite"/>
    </source>
</evidence>
<keyword evidence="3" id="KW-1185">Reference proteome</keyword>
<sequence length="254" mass="29144">MSEQSAPNLAEHVAEQFTPEKVRHLRNRFHRDGFIKIPEIVTDEVRTAMRAEVNRLLDLHAERRDLVLGTTGNTPRFMSVVRSELIAKESEFVTRLYRSEPLLKTLSEIAGEPLYPCPAKDEEFLITRQERKGDTHGWHWGDFSFALIWIVETPDVEVGGMLQCVPHTIWDKSNPGVHRYLCDNLIATHGFVPGDIYFLRTDTTLHRTVPLREDATRVIVNLTWAARKDLEAGKEGDDRWWEDSEVSAAKATQD</sequence>
<protein>
    <recommendedName>
        <fullName evidence="4">ArpA protein</fullName>
    </recommendedName>
</protein>
<gene>
    <name evidence="2" type="ORF">ACFQKB_16235</name>
</gene>
<feature type="compositionally biased region" description="Basic and acidic residues" evidence="1">
    <location>
        <begin position="231"/>
        <end position="242"/>
    </location>
</feature>
<dbReference type="RefSeq" id="WP_160822744.1">
    <property type="nucleotide sequence ID" value="NZ_JBHSXE010000001.1"/>
</dbReference>
<dbReference type="InterPro" id="IPR056470">
    <property type="entry name" value="BesD/HalB-like"/>
</dbReference>
<feature type="region of interest" description="Disordered" evidence="1">
    <location>
        <begin position="231"/>
        <end position="254"/>
    </location>
</feature>
<dbReference type="Proteomes" id="UP001596380">
    <property type="component" value="Unassembled WGS sequence"/>
</dbReference>
<accession>A0ABW2CKV5</accession>
<organism evidence="2 3">
    <name type="scientific">Actinomadura yumaensis</name>
    <dbReference type="NCBI Taxonomy" id="111807"/>
    <lineage>
        <taxon>Bacteria</taxon>
        <taxon>Bacillati</taxon>
        <taxon>Actinomycetota</taxon>
        <taxon>Actinomycetes</taxon>
        <taxon>Streptosporangiales</taxon>
        <taxon>Thermomonosporaceae</taxon>
        <taxon>Actinomadura</taxon>
    </lineage>
</organism>
<dbReference type="SUPFAM" id="SSF51197">
    <property type="entry name" value="Clavaminate synthase-like"/>
    <property type="match status" value="1"/>
</dbReference>
<name>A0ABW2CKV5_9ACTN</name>
<reference evidence="3" key="1">
    <citation type="journal article" date="2019" name="Int. J. Syst. Evol. Microbiol.">
        <title>The Global Catalogue of Microorganisms (GCM) 10K type strain sequencing project: providing services to taxonomists for standard genome sequencing and annotation.</title>
        <authorList>
            <consortium name="The Broad Institute Genomics Platform"/>
            <consortium name="The Broad Institute Genome Sequencing Center for Infectious Disease"/>
            <person name="Wu L."/>
            <person name="Ma J."/>
        </authorList>
    </citation>
    <scope>NUCLEOTIDE SEQUENCE [LARGE SCALE GENOMIC DNA]</scope>
    <source>
        <strain evidence="3">JCM 3369</strain>
    </source>
</reference>